<keyword evidence="6 10" id="KW-0460">Magnesium</keyword>
<dbReference type="PROSITE" id="PS51462">
    <property type="entry name" value="NUDIX"/>
    <property type="match status" value="1"/>
</dbReference>
<keyword evidence="8 10" id="KW-0414">Isoprene biosynthesis</keyword>
<comment type="function">
    <text evidence="10">Catalyzes the 1,3-allylic rearrangement of the homoallylic substrate isopentenyl (IPP) to its highly electrophilic allylic isomer, dimethylallyl diphosphate (DMAPP).</text>
</comment>
<dbReference type="AlphaFoldDB" id="A0AAJ0U5I8"/>
<dbReference type="InterPro" id="IPR056375">
    <property type="entry name" value="Idi_bact"/>
</dbReference>
<comment type="similarity">
    <text evidence="2 10">Belongs to the IPP isomerase type 1 family.</text>
</comment>
<evidence type="ECO:0000313" key="13">
    <source>
        <dbReference type="EMBL" id="MBK1705669.1"/>
    </source>
</evidence>
<evidence type="ECO:0000256" key="4">
    <source>
        <dbReference type="ARBA" id="ARBA00022490"/>
    </source>
</evidence>
<keyword evidence="9 10" id="KW-0413">Isomerase</keyword>
<dbReference type="CDD" id="cd02885">
    <property type="entry name" value="NUDIX_IPP_Isomerase"/>
    <property type="match status" value="1"/>
</dbReference>
<evidence type="ECO:0000256" key="3">
    <source>
        <dbReference type="ARBA" id="ARBA00012057"/>
    </source>
</evidence>
<comment type="caution">
    <text evidence="13">The sequence shown here is derived from an EMBL/GenBank/DDBJ whole genome shotgun (WGS) entry which is preliminary data.</text>
</comment>
<dbReference type="HAMAP" id="MF_00202">
    <property type="entry name" value="Idi"/>
    <property type="match status" value="1"/>
</dbReference>
<evidence type="ECO:0000256" key="9">
    <source>
        <dbReference type="ARBA" id="ARBA00023235"/>
    </source>
</evidence>
<feature type="binding site" evidence="10">
    <location>
        <position position="32"/>
    </location>
    <ligand>
        <name>Mn(2+)</name>
        <dbReference type="ChEBI" id="CHEBI:29035"/>
    </ligand>
</feature>
<dbReference type="RefSeq" id="WP_200346889.1">
    <property type="nucleotide sequence ID" value="NZ_NRSJ01000026.1"/>
</dbReference>
<evidence type="ECO:0000259" key="12">
    <source>
        <dbReference type="PROSITE" id="PS51462"/>
    </source>
</evidence>
<dbReference type="GO" id="GO:0046872">
    <property type="term" value="F:metal ion binding"/>
    <property type="evidence" value="ECO:0007669"/>
    <property type="project" value="UniProtKB-KW"/>
</dbReference>
<dbReference type="NCBIfam" id="NF002995">
    <property type="entry name" value="PRK03759.1"/>
    <property type="match status" value="1"/>
</dbReference>
<comment type="catalytic activity">
    <reaction evidence="10">
        <text>isopentenyl diphosphate = dimethylallyl diphosphate</text>
        <dbReference type="Rhea" id="RHEA:23284"/>
        <dbReference type="ChEBI" id="CHEBI:57623"/>
        <dbReference type="ChEBI" id="CHEBI:128769"/>
        <dbReference type="EC" id="5.3.3.2"/>
    </reaction>
</comment>
<evidence type="ECO:0000313" key="14">
    <source>
        <dbReference type="Proteomes" id="UP001296776"/>
    </source>
</evidence>
<dbReference type="InterPro" id="IPR000086">
    <property type="entry name" value="NUDIX_hydrolase_dom"/>
</dbReference>
<dbReference type="NCBIfam" id="TIGR02150">
    <property type="entry name" value="IPP_isom_1"/>
    <property type="match status" value="1"/>
</dbReference>
<evidence type="ECO:0000256" key="8">
    <source>
        <dbReference type="ARBA" id="ARBA00023229"/>
    </source>
</evidence>
<feature type="domain" description="Nudix hydrolase" evidence="12">
    <location>
        <begin position="37"/>
        <end position="171"/>
    </location>
</feature>
<keyword evidence="5 10" id="KW-0479">Metal-binding</keyword>
<dbReference type="EMBL" id="NRSJ01000026">
    <property type="protein sequence ID" value="MBK1705669.1"/>
    <property type="molecule type" value="Genomic_DNA"/>
</dbReference>
<accession>A0AAJ0U5I8</accession>
<feature type="binding site" evidence="10">
    <location>
        <position position="76"/>
    </location>
    <ligand>
        <name>Mn(2+)</name>
        <dbReference type="ChEBI" id="CHEBI:29035"/>
    </ligand>
</feature>
<comment type="cofactor">
    <cofactor evidence="10">
        <name>Mn(2+)</name>
        <dbReference type="ChEBI" id="CHEBI:29035"/>
    </cofactor>
    <text evidence="10">Binds 1 Mn(2+) ion per subunit.</text>
</comment>
<organism evidence="13 14">
    <name type="scientific">Halochromatium glycolicum</name>
    <dbReference type="NCBI Taxonomy" id="85075"/>
    <lineage>
        <taxon>Bacteria</taxon>
        <taxon>Pseudomonadati</taxon>
        <taxon>Pseudomonadota</taxon>
        <taxon>Gammaproteobacteria</taxon>
        <taxon>Chromatiales</taxon>
        <taxon>Chromatiaceae</taxon>
        <taxon>Halochromatium</taxon>
    </lineage>
</organism>
<gene>
    <name evidence="10" type="primary">idi</name>
    <name evidence="13" type="ORF">CKO40_14165</name>
</gene>
<dbReference type="Gene3D" id="3.90.79.10">
    <property type="entry name" value="Nucleoside Triphosphate Pyrophosphohydrolase"/>
    <property type="match status" value="1"/>
</dbReference>
<evidence type="ECO:0000256" key="10">
    <source>
        <dbReference type="HAMAP-Rule" id="MF_00202"/>
    </source>
</evidence>
<dbReference type="InterPro" id="IPR015797">
    <property type="entry name" value="NUDIX_hydrolase-like_dom_sf"/>
</dbReference>
<dbReference type="InterPro" id="IPR011876">
    <property type="entry name" value="IsopentenylPP_isomerase_typ1"/>
</dbReference>
<protein>
    <recommendedName>
        <fullName evidence="3 10">Isopentenyl-diphosphate Delta-isomerase</fullName>
        <shortName evidence="10">IPP isomerase</shortName>
        <ecNumber evidence="3 10">5.3.3.2</ecNumber>
    </recommendedName>
    <alternativeName>
        <fullName evidence="10">IPP:DMAPP isomerase</fullName>
    </alternativeName>
    <alternativeName>
        <fullName evidence="10">Isopentenyl pyrophosphate isomerase</fullName>
    </alternativeName>
</protein>
<evidence type="ECO:0000256" key="2">
    <source>
        <dbReference type="ARBA" id="ARBA00007579"/>
    </source>
</evidence>
<feature type="active site" evidence="10 11">
    <location>
        <position position="121"/>
    </location>
</feature>
<feature type="binding site" evidence="10">
    <location>
        <position position="94"/>
    </location>
    <ligand>
        <name>Mg(2+)</name>
        <dbReference type="ChEBI" id="CHEBI:18420"/>
    </ligand>
</feature>
<dbReference type="GO" id="GO:0050992">
    <property type="term" value="P:dimethylallyl diphosphate biosynthetic process"/>
    <property type="evidence" value="ECO:0007669"/>
    <property type="project" value="UniProtKB-UniRule"/>
</dbReference>
<dbReference type="GO" id="GO:0009240">
    <property type="term" value="P:isopentenyl diphosphate biosynthetic process"/>
    <property type="evidence" value="ECO:0007669"/>
    <property type="project" value="TreeGrafter"/>
</dbReference>
<dbReference type="GO" id="GO:0004452">
    <property type="term" value="F:isopentenyl-diphosphate delta-isomerase activity"/>
    <property type="evidence" value="ECO:0007669"/>
    <property type="project" value="UniProtKB-UniRule"/>
</dbReference>
<dbReference type="PANTHER" id="PTHR10885:SF0">
    <property type="entry name" value="ISOPENTENYL-DIPHOSPHATE DELTA-ISOMERASE"/>
    <property type="match status" value="1"/>
</dbReference>
<comment type="subcellular location">
    <subcellularLocation>
        <location evidence="10">Cytoplasm</location>
    </subcellularLocation>
</comment>
<keyword evidence="7 10" id="KW-0464">Manganese</keyword>
<keyword evidence="14" id="KW-1185">Reference proteome</keyword>
<feature type="active site" evidence="10 11">
    <location>
        <position position="74"/>
    </location>
</feature>
<evidence type="ECO:0000256" key="11">
    <source>
        <dbReference type="PIRSR" id="PIRSR018427-1"/>
    </source>
</evidence>
<reference evidence="13" key="2">
    <citation type="journal article" date="2020" name="Microorganisms">
        <title>Osmotic Adaptation and Compatible Solute Biosynthesis of Phototrophic Bacteria as Revealed from Genome Analyses.</title>
        <authorList>
            <person name="Imhoff J.F."/>
            <person name="Rahn T."/>
            <person name="Kunzel S."/>
            <person name="Keller A."/>
            <person name="Neulinger S.C."/>
        </authorList>
    </citation>
    <scope>NUCLEOTIDE SEQUENCE</scope>
    <source>
        <strain evidence="13">DSM 11080</strain>
    </source>
</reference>
<evidence type="ECO:0000256" key="7">
    <source>
        <dbReference type="ARBA" id="ARBA00023211"/>
    </source>
</evidence>
<proteinExistence type="inferred from homology"/>
<evidence type="ECO:0000256" key="5">
    <source>
        <dbReference type="ARBA" id="ARBA00022723"/>
    </source>
</evidence>
<keyword evidence="4 10" id="KW-0963">Cytoplasm</keyword>
<feature type="binding site" evidence="10">
    <location>
        <position position="119"/>
    </location>
    <ligand>
        <name>Mn(2+)</name>
        <dbReference type="ChEBI" id="CHEBI:29035"/>
    </ligand>
</feature>
<dbReference type="Proteomes" id="UP001296776">
    <property type="component" value="Unassembled WGS sequence"/>
</dbReference>
<dbReference type="PANTHER" id="PTHR10885">
    <property type="entry name" value="ISOPENTENYL-DIPHOSPHATE DELTA-ISOMERASE"/>
    <property type="match status" value="1"/>
</dbReference>
<evidence type="ECO:0000256" key="6">
    <source>
        <dbReference type="ARBA" id="ARBA00022842"/>
    </source>
</evidence>
<name>A0AAJ0U5I8_9GAMM</name>
<dbReference type="SUPFAM" id="SSF55811">
    <property type="entry name" value="Nudix"/>
    <property type="match status" value="1"/>
</dbReference>
<comment type="pathway">
    <text evidence="1 10">Isoprenoid biosynthesis; dimethylallyl diphosphate biosynthesis; dimethylallyl diphosphate from isopentenyl diphosphate: step 1/1.</text>
</comment>
<reference evidence="13" key="1">
    <citation type="submission" date="2017-08" db="EMBL/GenBank/DDBJ databases">
        <authorList>
            <person name="Imhoff J.F."/>
            <person name="Rahn T."/>
            <person name="Kuenzel S."/>
            <person name="Neulinger S.C."/>
        </authorList>
    </citation>
    <scope>NUCLEOTIDE SEQUENCE</scope>
    <source>
        <strain evidence="13">DSM 11080</strain>
    </source>
</reference>
<feature type="binding site" evidence="10">
    <location>
        <position position="39"/>
    </location>
    <ligand>
        <name>Mn(2+)</name>
        <dbReference type="ChEBI" id="CHEBI:29035"/>
    </ligand>
</feature>
<comment type="cofactor">
    <cofactor evidence="10">
        <name>Mg(2+)</name>
        <dbReference type="ChEBI" id="CHEBI:18420"/>
    </cofactor>
    <text evidence="10">Binds 1 Mg(2+) ion per subunit. The magnesium ion binds only when substrate is bound.</text>
</comment>
<feature type="binding site" evidence="10">
    <location>
        <position position="121"/>
    </location>
    <ligand>
        <name>Mn(2+)</name>
        <dbReference type="ChEBI" id="CHEBI:29035"/>
    </ligand>
</feature>
<dbReference type="GO" id="GO:0005737">
    <property type="term" value="C:cytoplasm"/>
    <property type="evidence" value="ECO:0007669"/>
    <property type="project" value="UniProtKB-SubCell"/>
</dbReference>
<dbReference type="EC" id="5.3.3.2" evidence="3 10"/>
<sequence length="196" mass="22711">MKHETVSFDDEPLILVDSDDRVIGHETKVNAHLGEGLLHRAFSIFLFSDDDKVLLQQRSGDKPLWPLFWSNSCCSHPRRGEDLEQATHRRLREELAIDAELRYLYKFQYQADFGALGAEHELCSVYVGKVQTPVTINVNPSEIADWRWIPCTETDRMVAEEPHRVTPWFVMEWSRLRSDYREEIASLSAAPLRQVA</sequence>
<evidence type="ECO:0000256" key="1">
    <source>
        <dbReference type="ARBA" id="ARBA00004826"/>
    </source>
</evidence>
<dbReference type="Pfam" id="PF00293">
    <property type="entry name" value="NUDIX"/>
    <property type="match status" value="1"/>
</dbReference>
<dbReference type="PIRSF" id="PIRSF018427">
    <property type="entry name" value="Isopntndiph_ism"/>
    <property type="match status" value="1"/>
</dbReference>